<dbReference type="Pfam" id="PF00072">
    <property type="entry name" value="Response_reg"/>
    <property type="match status" value="1"/>
</dbReference>
<dbReference type="Proteomes" id="UP000290567">
    <property type="component" value="Unassembled WGS sequence"/>
</dbReference>
<dbReference type="PROSITE" id="PS50930">
    <property type="entry name" value="HTH_LYTTR"/>
    <property type="match status" value="1"/>
</dbReference>
<dbReference type="InterPro" id="IPR007492">
    <property type="entry name" value="LytTR_DNA-bd_dom"/>
</dbReference>
<keyword evidence="1" id="KW-0963">Cytoplasm</keyword>
<dbReference type="SMART" id="SM00850">
    <property type="entry name" value="LytTR"/>
    <property type="match status" value="1"/>
</dbReference>
<dbReference type="RefSeq" id="WP_146624037.1">
    <property type="nucleotide sequence ID" value="NZ_BJCC01000035.1"/>
</dbReference>
<dbReference type="SUPFAM" id="SSF52172">
    <property type="entry name" value="CheY-like"/>
    <property type="match status" value="1"/>
</dbReference>
<dbReference type="AlphaFoldDB" id="A0A4P5PC59"/>
<feature type="domain" description="Response regulatory" evidence="6">
    <location>
        <begin position="2"/>
        <end position="126"/>
    </location>
</feature>
<dbReference type="PANTHER" id="PTHR37299:SF3">
    <property type="entry name" value="STAGE 0 SPORULATION PROTEIN A HOMOLOG"/>
    <property type="match status" value="1"/>
</dbReference>
<keyword evidence="8" id="KW-0238">DNA-binding</keyword>
<keyword evidence="5" id="KW-0597">Phosphoprotein</keyword>
<comment type="caution">
    <text evidence="8">The sequence shown here is derived from an EMBL/GenBank/DDBJ whole genome shotgun (WGS) entry which is preliminary data.</text>
</comment>
<dbReference type="InterPro" id="IPR001789">
    <property type="entry name" value="Sig_transdc_resp-reg_receiver"/>
</dbReference>
<evidence type="ECO:0000313" key="8">
    <source>
        <dbReference type="EMBL" id="GCF95660.1"/>
    </source>
</evidence>
<dbReference type="GO" id="GO:0000156">
    <property type="term" value="F:phosphorelay response regulator activity"/>
    <property type="evidence" value="ECO:0007669"/>
    <property type="project" value="InterPro"/>
</dbReference>
<dbReference type="SMART" id="SM00448">
    <property type="entry name" value="REC"/>
    <property type="match status" value="1"/>
</dbReference>
<dbReference type="PANTHER" id="PTHR37299">
    <property type="entry name" value="TRANSCRIPTIONAL REGULATOR-RELATED"/>
    <property type="match status" value="1"/>
</dbReference>
<dbReference type="InterPro" id="IPR046947">
    <property type="entry name" value="LytR-like"/>
</dbReference>
<dbReference type="Gene3D" id="3.40.50.2300">
    <property type="match status" value="1"/>
</dbReference>
<evidence type="ECO:0000256" key="5">
    <source>
        <dbReference type="PROSITE-ProRule" id="PRU00169"/>
    </source>
</evidence>
<evidence type="ECO:0000259" key="6">
    <source>
        <dbReference type="PROSITE" id="PS50110"/>
    </source>
</evidence>
<gene>
    <name evidence="8" type="primary">comE</name>
    <name evidence="8" type="ORF">NRIC_35510</name>
</gene>
<evidence type="ECO:0000256" key="1">
    <source>
        <dbReference type="ARBA" id="ARBA00022490"/>
    </source>
</evidence>
<evidence type="ECO:0000313" key="9">
    <source>
        <dbReference type="Proteomes" id="UP000290567"/>
    </source>
</evidence>
<dbReference type="PROSITE" id="PS50110">
    <property type="entry name" value="RESPONSE_REGULATORY"/>
    <property type="match status" value="1"/>
</dbReference>
<evidence type="ECO:0000256" key="3">
    <source>
        <dbReference type="ARBA" id="ARBA00023159"/>
    </source>
</evidence>
<comment type="function">
    <text evidence="4">Required for high-level post-exponential phase expression of a series of secreted proteins.</text>
</comment>
<proteinExistence type="predicted"/>
<dbReference type="OrthoDB" id="9809318at2"/>
<sequence length="246" mass="28784">MNIFILEDDLLQQQKLERLIRNILARKKWLPRSIFKTAKPRLLLETVETTQGKNIYFLDIEIKNEEKKGLETARAIRKLDPYGIIIFVTTHSEFAPMTYRYKVSALEFIDKNEEDAAFQEQIEDCLAVLFNPANQLVAEEAFAFENKQTHFQVPFHTILYFETSEISHKVRLIGKNRISEFYATLDEIEKTDRRLFKCHRSFVINLANVESINRTENIVSFGDGIDCLISRRKTSTATQLMKEINQ</sequence>
<organism evidence="8 9">
    <name type="scientific">Enterococcus florum</name>
    <dbReference type="NCBI Taxonomy" id="2480627"/>
    <lineage>
        <taxon>Bacteria</taxon>
        <taxon>Bacillati</taxon>
        <taxon>Bacillota</taxon>
        <taxon>Bacilli</taxon>
        <taxon>Lactobacillales</taxon>
        <taxon>Enterococcaceae</taxon>
        <taxon>Enterococcus</taxon>
    </lineage>
</organism>
<evidence type="ECO:0000259" key="7">
    <source>
        <dbReference type="PROSITE" id="PS50930"/>
    </source>
</evidence>
<feature type="domain" description="HTH LytTR-type" evidence="7">
    <location>
        <begin position="142"/>
        <end position="246"/>
    </location>
</feature>
<protein>
    <submittedName>
        <fullName evidence="8">DNA-binding response regulator</fullName>
    </submittedName>
</protein>
<reference evidence="9" key="1">
    <citation type="submission" date="2019-02" db="EMBL/GenBank/DDBJ databases">
        <title>Draft genome sequence of Enterococcus sp. Gos25-1.</title>
        <authorList>
            <person name="Tanaka N."/>
            <person name="Shiwa Y."/>
            <person name="Fujita N."/>
        </authorList>
    </citation>
    <scope>NUCLEOTIDE SEQUENCE [LARGE SCALE GENOMIC DNA]</scope>
    <source>
        <strain evidence="9">Gos25-1</strain>
    </source>
</reference>
<evidence type="ECO:0000256" key="2">
    <source>
        <dbReference type="ARBA" id="ARBA00023012"/>
    </source>
</evidence>
<name>A0A4P5PC59_9ENTE</name>
<feature type="modified residue" description="4-aspartylphosphate" evidence="5">
    <location>
        <position position="59"/>
    </location>
</feature>
<dbReference type="EMBL" id="BJCC01000035">
    <property type="protein sequence ID" value="GCF95660.1"/>
    <property type="molecule type" value="Genomic_DNA"/>
</dbReference>
<dbReference type="Pfam" id="PF04397">
    <property type="entry name" value="LytTR"/>
    <property type="match status" value="1"/>
</dbReference>
<keyword evidence="2" id="KW-0902">Two-component regulatory system</keyword>
<dbReference type="GO" id="GO:0003677">
    <property type="term" value="F:DNA binding"/>
    <property type="evidence" value="ECO:0007669"/>
    <property type="project" value="UniProtKB-KW"/>
</dbReference>
<evidence type="ECO:0000256" key="4">
    <source>
        <dbReference type="ARBA" id="ARBA00037164"/>
    </source>
</evidence>
<dbReference type="InterPro" id="IPR011006">
    <property type="entry name" value="CheY-like_superfamily"/>
</dbReference>
<keyword evidence="3" id="KW-0010">Activator</keyword>
<dbReference type="Gene3D" id="2.40.50.1020">
    <property type="entry name" value="LytTr DNA-binding domain"/>
    <property type="match status" value="1"/>
</dbReference>
<accession>A0A4P5PC59</accession>
<keyword evidence="9" id="KW-1185">Reference proteome</keyword>
<dbReference type="CDD" id="cd17533">
    <property type="entry name" value="REC_LytTR_AgrA-like"/>
    <property type="match status" value="1"/>
</dbReference>